<dbReference type="InterPro" id="IPR032104">
    <property type="entry name" value="Spaetzle"/>
</dbReference>
<feature type="signal peptide" evidence="1">
    <location>
        <begin position="1"/>
        <end position="21"/>
    </location>
</feature>
<proteinExistence type="predicted"/>
<name>A0A9P0FGS0_BRAAE</name>
<evidence type="ECO:0000313" key="3">
    <source>
        <dbReference type="EMBL" id="CAH0552737.1"/>
    </source>
</evidence>
<accession>A0A9P0FGS0</accession>
<gene>
    <name evidence="3" type="ORF">MELIAE_LOCUS4898</name>
</gene>
<dbReference type="Pfam" id="PF16077">
    <property type="entry name" value="Spaetzle"/>
    <property type="match status" value="1"/>
</dbReference>
<feature type="domain" description="Spaetzle" evidence="2">
    <location>
        <begin position="67"/>
        <end position="163"/>
    </location>
</feature>
<evidence type="ECO:0000259" key="2">
    <source>
        <dbReference type="Pfam" id="PF16077"/>
    </source>
</evidence>
<dbReference type="InterPro" id="IPR029034">
    <property type="entry name" value="Cystine-knot_cytokine"/>
</dbReference>
<dbReference type="EMBL" id="OV121134">
    <property type="protein sequence ID" value="CAH0552737.1"/>
    <property type="molecule type" value="Genomic_DNA"/>
</dbReference>
<keyword evidence="1" id="KW-0732">Signal</keyword>
<protein>
    <recommendedName>
        <fullName evidence="2">Spaetzle domain-containing protein</fullName>
    </recommendedName>
</protein>
<dbReference type="Proteomes" id="UP001154078">
    <property type="component" value="Chromosome 3"/>
</dbReference>
<evidence type="ECO:0000313" key="4">
    <source>
        <dbReference type="Proteomes" id="UP001154078"/>
    </source>
</evidence>
<organism evidence="3 4">
    <name type="scientific">Brassicogethes aeneus</name>
    <name type="common">Rape pollen beetle</name>
    <name type="synonym">Meligethes aeneus</name>
    <dbReference type="NCBI Taxonomy" id="1431903"/>
    <lineage>
        <taxon>Eukaryota</taxon>
        <taxon>Metazoa</taxon>
        <taxon>Ecdysozoa</taxon>
        <taxon>Arthropoda</taxon>
        <taxon>Hexapoda</taxon>
        <taxon>Insecta</taxon>
        <taxon>Pterygota</taxon>
        <taxon>Neoptera</taxon>
        <taxon>Endopterygota</taxon>
        <taxon>Coleoptera</taxon>
        <taxon>Polyphaga</taxon>
        <taxon>Cucujiformia</taxon>
        <taxon>Nitidulidae</taxon>
        <taxon>Meligethinae</taxon>
        <taxon>Brassicogethes</taxon>
    </lineage>
</organism>
<dbReference type="AlphaFoldDB" id="A0A9P0FGS0"/>
<evidence type="ECO:0000256" key="1">
    <source>
        <dbReference type="SAM" id="SignalP"/>
    </source>
</evidence>
<feature type="chain" id="PRO_5040348015" description="Spaetzle domain-containing protein" evidence="1">
    <location>
        <begin position="22"/>
        <end position="164"/>
    </location>
</feature>
<reference evidence="3" key="1">
    <citation type="submission" date="2021-12" db="EMBL/GenBank/DDBJ databases">
        <authorList>
            <person name="King R."/>
        </authorList>
    </citation>
    <scope>NUCLEOTIDE SEQUENCE</scope>
</reference>
<sequence length="164" mass="18821">MKSVAFMIIVVNFMFINNSNCKIMDIYDIENNAIESMDIDMKMPFGFKILMRSPDLTDMIKMTEKSGCPVNSDCQFCQMTNTTNKKWISAVRDNQDLYFIANRNVCVSACPSNQMDTECKAITGQRGECVPRFRKLMLLSYTKEMNKLIVKSFHLPHGCTCLVH</sequence>
<keyword evidence="4" id="KW-1185">Reference proteome</keyword>
<dbReference type="Gene3D" id="2.10.90.10">
    <property type="entry name" value="Cystine-knot cytokines"/>
    <property type="match status" value="1"/>
</dbReference>